<organism evidence="1 2">
    <name type="scientific">Thanatephorus cucumeris (strain AG1-IB / isolate 7/3/14)</name>
    <name type="common">Lettuce bottom rot fungus</name>
    <name type="synonym">Rhizoctonia solani</name>
    <dbReference type="NCBI Taxonomy" id="1108050"/>
    <lineage>
        <taxon>Eukaryota</taxon>
        <taxon>Fungi</taxon>
        <taxon>Dikarya</taxon>
        <taxon>Basidiomycota</taxon>
        <taxon>Agaricomycotina</taxon>
        <taxon>Agaricomycetes</taxon>
        <taxon>Cantharellales</taxon>
        <taxon>Ceratobasidiaceae</taxon>
        <taxon>Rhizoctonia</taxon>
        <taxon>Rhizoctonia solani AG-1</taxon>
    </lineage>
</organism>
<dbReference type="AlphaFoldDB" id="A0A0B7FMG6"/>
<dbReference type="EMBL" id="LN679102">
    <property type="protein sequence ID" value="CEL57382.1"/>
    <property type="molecule type" value="Genomic_DNA"/>
</dbReference>
<evidence type="ECO:0000313" key="1">
    <source>
        <dbReference type="EMBL" id="CEL57382.1"/>
    </source>
</evidence>
<proteinExistence type="predicted"/>
<sequence length="99" mass="11177">MVIPSFDVLRIGCMIYMHYNRNLKAVDLFEYINRESPHFLSAPVFGHDLPVHWAKFPIFHPAPEVGSPPSPLLRLAGPSPDLLRRVSVFSRPSVSSHSI</sequence>
<keyword evidence="2" id="KW-1185">Reference proteome</keyword>
<evidence type="ECO:0000313" key="2">
    <source>
        <dbReference type="Proteomes" id="UP000059188"/>
    </source>
</evidence>
<gene>
    <name evidence="1" type="ORF">RSOLAG1IB_02121</name>
</gene>
<dbReference type="Proteomes" id="UP000059188">
    <property type="component" value="Unassembled WGS sequence"/>
</dbReference>
<name>A0A0B7FMG6_THACB</name>
<accession>A0A0B7FMG6</accession>
<protein>
    <submittedName>
        <fullName evidence="1">Uncharacterized protein</fullName>
    </submittedName>
</protein>
<reference evidence="1 2" key="1">
    <citation type="submission" date="2014-11" db="EMBL/GenBank/DDBJ databases">
        <authorList>
            <person name="Wibberg Daniel"/>
        </authorList>
    </citation>
    <scope>NUCLEOTIDE SEQUENCE [LARGE SCALE GENOMIC DNA]</scope>
    <source>
        <strain evidence="1">Rhizoctonia solani AG1-IB 7/3/14</strain>
    </source>
</reference>